<name>A0A412AXT4_9FIRM</name>
<evidence type="ECO:0000259" key="1">
    <source>
        <dbReference type="Pfam" id="PF10651"/>
    </source>
</evidence>
<sequence>MVYKEIEIDSTWQQPLGEIRVIQEEADGRELRIYLYDNGSPLDLTGKTVSVYIQKPDNTMIYNSCRVEGNQATVTLTLQMMAVSGITKLCELQIIDTDSHTLKVTLPPLRIIKSNYDGAIESTDEFSALAEQINAALTATKNANEAAEEARTTAATTAEATATTVINEQKGQPNGIATLDSSGNLVQMPSASDVGAVPTTRTVNGKALSSNISLTAADVGAVSQTVYELTPQNGWKAASVASACHLIVTGRLAAITARLTAPSATIDSSNSLIFNLPSGVVPTKYIDVVMTCGGDISNAAGAQIGTGGSVVAFSGTLPSTERLSIDAVFLIN</sequence>
<reference evidence="2 3" key="1">
    <citation type="submission" date="2018-08" db="EMBL/GenBank/DDBJ databases">
        <title>A genome reference for cultivated species of the human gut microbiota.</title>
        <authorList>
            <person name="Zou Y."/>
            <person name="Xue W."/>
            <person name="Luo G."/>
        </authorList>
    </citation>
    <scope>NUCLEOTIDE SEQUENCE [LARGE SCALE GENOMIC DNA]</scope>
    <source>
        <strain evidence="2 3">AF28-26</strain>
    </source>
</reference>
<dbReference type="Proteomes" id="UP000284751">
    <property type="component" value="Unassembled WGS sequence"/>
</dbReference>
<proteinExistence type="predicted"/>
<evidence type="ECO:0000313" key="3">
    <source>
        <dbReference type="Proteomes" id="UP000284751"/>
    </source>
</evidence>
<dbReference type="Pfam" id="PF10651">
    <property type="entry name" value="BppU_N"/>
    <property type="match status" value="1"/>
</dbReference>
<protein>
    <submittedName>
        <fullName evidence="2">DUF2479 domain-containing protein</fullName>
    </submittedName>
</protein>
<organism evidence="2 3">
    <name type="scientific">[Clostridium] leptum</name>
    <dbReference type="NCBI Taxonomy" id="1535"/>
    <lineage>
        <taxon>Bacteria</taxon>
        <taxon>Bacillati</taxon>
        <taxon>Bacillota</taxon>
        <taxon>Clostridia</taxon>
        <taxon>Eubacteriales</taxon>
        <taxon>Oscillospiraceae</taxon>
        <taxon>Oscillospiraceae incertae sedis</taxon>
    </lineage>
</organism>
<dbReference type="InterPro" id="IPR018913">
    <property type="entry name" value="BppU_N"/>
</dbReference>
<comment type="caution">
    <text evidence="2">The sequence shown here is derived from an EMBL/GenBank/DDBJ whole genome shotgun (WGS) entry which is preliminary data.</text>
</comment>
<dbReference type="AlphaFoldDB" id="A0A412AXT4"/>
<dbReference type="EMBL" id="QRTC01000021">
    <property type="protein sequence ID" value="RGQ41118.1"/>
    <property type="molecule type" value="Genomic_DNA"/>
</dbReference>
<evidence type="ECO:0000313" key="2">
    <source>
        <dbReference type="EMBL" id="RGQ41118.1"/>
    </source>
</evidence>
<dbReference type="Gene3D" id="2.60.40.3350">
    <property type="match status" value="1"/>
</dbReference>
<accession>A0A412AXT4</accession>
<feature type="domain" description="BppU N-terminal" evidence="1">
    <location>
        <begin position="5"/>
        <end position="134"/>
    </location>
</feature>
<gene>
    <name evidence="2" type="ORF">DWY99_06695</name>
</gene>